<comment type="caution">
    <text evidence="1">The sequence shown here is derived from an EMBL/GenBank/DDBJ whole genome shotgun (WGS) entry which is preliminary data.</text>
</comment>
<proteinExistence type="predicted"/>
<gene>
    <name evidence="1" type="ORF">LCER1_G007208</name>
</gene>
<dbReference type="Proteomes" id="UP000481288">
    <property type="component" value="Unassembled WGS sequence"/>
</dbReference>
<dbReference type="EMBL" id="QGMG01001646">
    <property type="protein sequence ID" value="TVY45819.1"/>
    <property type="molecule type" value="Genomic_DNA"/>
</dbReference>
<protein>
    <submittedName>
        <fullName evidence="1">Uncharacterized protein</fullName>
    </submittedName>
</protein>
<sequence length="70" mass="8072">MLSYPIILGPVKVAIYKYAQLILLNQFLEREDSKSIFKALAYMKPRRLELVETLKCNATDSLKSTFTNKC</sequence>
<reference evidence="1 2" key="1">
    <citation type="submission" date="2018-05" db="EMBL/GenBank/DDBJ databases">
        <title>Whole genome sequencing for identification of molecular markers to develop diagnostic detection tools for the regulated plant pathogen Lachnellula willkommii.</title>
        <authorList>
            <person name="Giroux E."/>
            <person name="Bilodeau G."/>
        </authorList>
    </citation>
    <scope>NUCLEOTIDE SEQUENCE [LARGE SCALE GENOMIC DNA]</scope>
    <source>
        <strain evidence="1 2">CBS 625.97</strain>
    </source>
</reference>
<accession>A0A7D8ULZ8</accession>
<evidence type="ECO:0000313" key="1">
    <source>
        <dbReference type="EMBL" id="TVY45819.1"/>
    </source>
</evidence>
<evidence type="ECO:0000313" key="2">
    <source>
        <dbReference type="Proteomes" id="UP000481288"/>
    </source>
</evidence>
<organism evidence="1 2">
    <name type="scientific">Lachnellula cervina</name>
    <dbReference type="NCBI Taxonomy" id="1316786"/>
    <lineage>
        <taxon>Eukaryota</taxon>
        <taxon>Fungi</taxon>
        <taxon>Dikarya</taxon>
        <taxon>Ascomycota</taxon>
        <taxon>Pezizomycotina</taxon>
        <taxon>Leotiomycetes</taxon>
        <taxon>Helotiales</taxon>
        <taxon>Lachnaceae</taxon>
        <taxon>Lachnellula</taxon>
    </lineage>
</organism>
<keyword evidence="2" id="KW-1185">Reference proteome</keyword>
<dbReference type="AlphaFoldDB" id="A0A7D8ULZ8"/>
<dbReference type="OrthoDB" id="3573199at2759"/>
<name>A0A7D8ULZ8_9HELO</name>